<comment type="catalytic activity">
    <reaction evidence="7">
        <text>L-cysteinyl-[protein] + hexadecanoyl-CoA = S-hexadecanoyl-L-cysteinyl-[protein] + CoA</text>
        <dbReference type="Rhea" id="RHEA:36683"/>
        <dbReference type="Rhea" id="RHEA-COMP:10131"/>
        <dbReference type="Rhea" id="RHEA-COMP:11032"/>
        <dbReference type="ChEBI" id="CHEBI:29950"/>
        <dbReference type="ChEBI" id="CHEBI:57287"/>
        <dbReference type="ChEBI" id="CHEBI:57379"/>
        <dbReference type="ChEBI" id="CHEBI:74151"/>
        <dbReference type="EC" id="2.3.1.225"/>
    </reaction>
</comment>
<comment type="caution">
    <text evidence="9">The sequence shown here is derived from an EMBL/GenBank/DDBJ whole genome shotgun (WGS) entry which is preliminary data.</text>
</comment>
<dbReference type="PROSITE" id="PS50216">
    <property type="entry name" value="DHHC"/>
    <property type="match status" value="1"/>
</dbReference>
<evidence type="ECO:0000256" key="4">
    <source>
        <dbReference type="ARBA" id="ARBA00022989"/>
    </source>
</evidence>
<evidence type="ECO:0000256" key="5">
    <source>
        <dbReference type="ARBA" id="ARBA00023136"/>
    </source>
</evidence>
<keyword evidence="5 7" id="KW-0472">Membrane</keyword>
<evidence type="ECO:0000256" key="7">
    <source>
        <dbReference type="RuleBase" id="RU079119"/>
    </source>
</evidence>
<evidence type="ECO:0000259" key="8">
    <source>
        <dbReference type="Pfam" id="PF01529"/>
    </source>
</evidence>
<accession>A0ABP1QGB0</accession>
<keyword evidence="3 7" id="KW-0812">Transmembrane</keyword>
<evidence type="ECO:0000256" key="6">
    <source>
        <dbReference type="ARBA" id="ARBA00023315"/>
    </source>
</evidence>
<evidence type="ECO:0000256" key="3">
    <source>
        <dbReference type="ARBA" id="ARBA00022692"/>
    </source>
</evidence>
<keyword evidence="2 7" id="KW-0808">Transferase</keyword>
<feature type="transmembrane region" description="Helical" evidence="7">
    <location>
        <begin position="125"/>
        <end position="145"/>
    </location>
</feature>
<feature type="domain" description="Palmitoyltransferase DHHC" evidence="8">
    <location>
        <begin position="168"/>
        <end position="355"/>
    </location>
</feature>
<comment type="domain">
    <text evidence="7">The DHHC domain is required for palmitoyltransferase activity.</text>
</comment>
<evidence type="ECO:0000256" key="1">
    <source>
        <dbReference type="ARBA" id="ARBA00004141"/>
    </source>
</evidence>
<evidence type="ECO:0000256" key="2">
    <source>
        <dbReference type="ARBA" id="ARBA00022679"/>
    </source>
</evidence>
<keyword evidence="10" id="KW-1185">Reference proteome</keyword>
<evidence type="ECO:0000313" key="10">
    <source>
        <dbReference type="Proteomes" id="UP001642540"/>
    </source>
</evidence>
<proteinExistence type="inferred from homology"/>
<sequence>MKYSKLGSSGHVSIAMDKRNLRTASERNMMRRKRGPVGTISAQSAKNIPVSTKLKLWFFTLFYHYSFSYDYCLDTLLEPLFWIVDHLSKALGKLFVAAVVILVTSVVIIAHVLGIPFWTAKSPELTCLLAIFGYWILVNLTFNFYQVATVSPGLPTDQKLLAGCTVTVCKKCINPKPPRTHHCSICNRCYLNMDHHCPWVNNCVGHFNRRYFFLCMFYIVGGCIYIMLFGVELAFRQIILDQNVFSPCYTNATFYEDEMIKSTDVLPTNVQTQTVDEGTSQPLIPSVDSPENYSFNCSKADEAHILWGIIWTKHGIRLTIFYAGFLCVGASLALGGLFLWHAKLITNGETSIEYHINRSERKKLGAAFVNRYDLGKLKNWKLFLGLDQPGRSFFRHILLPSSHAPTGNGYDWSHISVQNLKTHGEKLS</sequence>
<dbReference type="EMBL" id="CAXLJM020000033">
    <property type="protein sequence ID" value="CAL8101998.1"/>
    <property type="molecule type" value="Genomic_DNA"/>
</dbReference>
<dbReference type="InterPro" id="IPR039859">
    <property type="entry name" value="PFA4/ZDH16/20/ERF2-like"/>
</dbReference>
<dbReference type="EC" id="2.3.1.225" evidence="7"/>
<dbReference type="Proteomes" id="UP001642540">
    <property type="component" value="Unassembled WGS sequence"/>
</dbReference>
<name>A0ABP1QGB0_9HEXA</name>
<feature type="transmembrane region" description="Helical" evidence="7">
    <location>
        <begin position="92"/>
        <end position="113"/>
    </location>
</feature>
<organism evidence="9 10">
    <name type="scientific">Orchesella dallaii</name>
    <dbReference type="NCBI Taxonomy" id="48710"/>
    <lineage>
        <taxon>Eukaryota</taxon>
        <taxon>Metazoa</taxon>
        <taxon>Ecdysozoa</taxon>
        <taxon>Arthropoda</taxon>
        <taxon>Hexapoda</taxon>
        <taxon>Collembola</taxon>
        <taxon>Entomobryomorpha</taxon>
        <taxon>Entomobryoidea</taxon>
        <taxon>Orchesellidae</taxon>
        <taxon>Orchesellinae</taxon>
        <taxon>Orchesella</taxon>
    </lineage>
</organism>
<gene>
    <name evidence="9" type="ORF">ODALV1_LOCUS11016</name>
</gene>
<keyword evidence="4 7" id="KW-1133">Transmembrane helix</keyword>
<dbReference type="InterPro" id="IPR001594">
    <property type="entry name" value="Palmitoyltrfase_DHHC"/>
</dbReference>
<feature type="transmembrane region" description="Helical" evidence="7">
    <location>
        <begin position="211"/>
        <end position="235"/>
    </location>
</feature>
<dbReference type="PANTHER" id="PTHR12246">
    <property type="entry name" value="PALMITOYLTRANSFERASE ZDHHC16"/>
    <property type="match status" value="1"/>
</dbReference>
<dbReference type="Pfam" id="PF01529">
    <property type="entry name" value="DHHC"/>
    <property type="match status" value="1"/>
</dbReference>
<keyword evidence="6 7" id="KW-0012">Acyltransferase</keyword>
<evidence type="ECO:0000313" key="9">
    <source>
        <dbReference type="EMBL" id="CAL8101998.1"/>
    </source>
</evidence>
<feature type="transmembrane region" description="Helical" evidence="7">
    <location>
        <begin position="320"/>
        <end position="340"/>
    </location>
</feature>
<protein>
    <recommendedName>
        <fullName evidence="7">Palmitoyltransferase</fullName>
        <ecNumber evidence="7">2.3.1.225</ecNumber>
    </recommendedName>
</protein>
<comment type="similarity">
    <text evidence="7">Belongs to the DHHC palmitoyltransferase family.</text>
</comment>
<comment type="subcellular location">
    <subcellularLocation>
        <location evidence="1">Membrane</location>
        <topology evidence="1">Multi-pass membrane protein</topology>
    </subcellularLocation>
</comment>
<reference evidence="9 10" key="1">
    <citation type="submission" date="2024-08" db="EMBL/GenBank/DDBJ databases">
        <authorList>
            <person name="Cucini C."/>
            <person name="Frati F."/>
        </authorList>
    </citation>
    <scope>NUCLEOTIDE SEQUENCE [LARGE SCALE GENOMIC DNA]</scope>
</reference>